<comment type="caution">
    <text evidence="1">The sequence shown here is derived from an EMBL/GenBank/DDBJ whole genome shotgun (WGS) entry which is preliminary data.</text>
</comment>
<evidence type="ECO:0000313" key="2">
    <source>
        <dbReference type="Proteomes" id="UP000790709"/>
    </source>
</evidence>
<keyword evidence="2" id="KW-1185">Reference proteome</keyword>
<sequence length="201" mass="22730">MAIRGVSALGAAQVAAMTCGGSIKIDFPVSGWRRSGRFTSALLPWVNHEVDEATTRWTMQATRRAGSKAIRKADKRSSQKCGRGKQPTRRATQPMRRATRPTRQATQTRQTDQVRQTQKFPAERWKIRQHSGNEFSVPMARLEPGTQEREVRKRSRRYRLETFVDRAARLSVAYPSTVVSIEVLGPLAPAIRNRRENAKGM</sequence>
<gene>
    <name evidence="1" type="ORF">BV22DRAFT_1051893</name>
</gene>
<reference evidence="1" key="1">
    <citation type="journal article" date="2021" name="New Phytol.">
        <title>Evolutionary innovations through gain and loss of genes in the ectomycorrhizal Boletales.</title>
        <authorList>
            <person name="Wu G."/>
            <person name="Miyauchi S."/>
            <person name="Morin E."/>
            <person name="Kuo A."/>
            <person name="Drula E."/>
            <person name="Varga T."/>
            <person name="Kohler A."/>
            <person name="Feng B."/>
            <person name="Cao Y."/>
            <person name="Lipzen A."/>
            <person name="Daum C."/>
            <person name="Hundley H."/>
            <person name="Pangilinan J."/>
            <person name="Johnson J."/>
            <person name="Barry K."/>
            <person name="LaButti K."/>
            <person name="Ng V."/>
            <person name="Ahrendt S."/>
            <person name="Min B."/>
            <person name="Choi I.G."/>
            <person name="Park H."/>
            <person name="Plett J.M."/>
            <person name="Magnuson J."/>
            <person name="Spatafora J.W."/>
            <person name="Nagy L.G."/>
            <person name="Henrissat B."/>
            <person name="Grigoriev I.V."/>
            <person name="Yang Z.L."/>
            <person name="Xu J."/>
            <person name="Martin F.M."/>
        </authorList>
    </citation>
    <scope>NUCLEOTIDE SEQUENCE</scope>
    <source>
        <strain evidence="1">KUC20120723A-06</strain>
    </source>
</reference>
<accession>A0ACB8AXD0</accession>
<proteinExistence type="predicted"/>
<organism evidence="1 2">
    <name type="scientific">Leucogyrophana mollusca</name>
    <dbReference type="NCBI Taxonomy" id="85980"/>
    <lineage>
        <taxon>Eukaryota</taxon>
        <taxon>Fungi</taxon>
        <taxon>Dikarya</taxon>
        <taxon>Basidiomycota</taxon>
        <taxon>Agaricomycotina</taxon>
        <taxon>Agaricomycetes</taxon>
        <taxon>Agaricomycetidae</taxon>
        <taxon>Boletales</taxon>
        <taxon>Boletales incertae sedis</taxon>
        <taxon>Leucogyrophana</taxon>
    </lineage>
</organism>
<protein>
    <submittedName>
        <fullName evidence="1">Uncharacterized protein</fullName>
    </submittedName>
</protein>
<evidence type="ECO:0000313" key="1">
    <source>
        <dbReference type="EMBL" id="KAH7918201.1"/>
    </source>
</evidence>
<dbReference type="EMBL" id="MU266831">
    <property type="protein sequence ID" value="KAH7918201.1"/>
    <property type="molecule type" value="Genomic_DNA"/>
</dbReference>
<name>A0ACB8AXD0_9AGAM</name>
<dbReference type="Proteomes" id="UP000790709">
    <property type="component" value="Unassembled WGS sequence"/>
</dbReference>